<dbReference type="SUPFAM" id="SSF56801">
    <property type="entry name" value="Acetyl-CoA synthetase-like"/>
    <property type="match status" value="1"/>
</dbReference>
<dbReference type="EMBL" id="RWGY01000004">
    <property type="protein sequence ID" value="TVU48481.1"/>
    <property type="molecule type" value="Genomic_DNA"/>
</dbReference>
<evidence type="ECO:0000256" key="12">
    <source>
        <dbReference type="SAM" id="Phobius"/>
    </source>
</evidence>
<feature type="region of interest" description="Disordered" evidence="11">
    <location>
        <begin position="51"/>
        <end position="85"/>
    </location>
</feature>
<dbReference type="GO" id="GO:0009698">
    <property type="term" value="P:phenylpropanoid metabolic process"/>
    <property type="evidence" value="ECO:0007669"/>
    <property type="project" value="UniProtKB-ARBA"/>
</dbReference>
<comment type="similarity">
    <text evidence="2">Belongs to the ATP-dependent AMP-binding enzyme family.</text>
</comment>
<dbReference type="EC" id="6.2.1.12" evidence="3"/>
<comment type="cofactor">
    <cofactor evidence="1">
        <name>Mg(2+)</name>
        <dbReference type="ChEBI" id="CHEBI:18420"/>
    </cofactor>
</comment>
<feature type="non-terminal residue" evidence="15">
    <location>
        <position position="1"/>
    </location>
</feature>
<evidence type="ECO:0000256" key="7">
    <source>
        <dbReference type="ARBA" id="ARBA00022842"/>
    </source>
</evidence>
<evidence type="ECO:0000256" key="5">
    <source>
        <dbReference type="ARBA" id="ARBA00022741"/>
    </source>
</evidence>
<comment type="catalytic activity">
    <reaction evidence="8">
        <text>(E)-4-coumarate + ATP + H(+) = (E)-4-coumaroyl-AMP + diphosphate</text>
        <dbReference type="Rhea" id="RHEA:72419"/>
        <dbReference type="ChEBI" id="CHEBI:12876"/>
        <dbReference type="ChEBI" id="CHEBI:15378"/>
        <dbReference type="ChEBI" id="CHEBI:30616"/>
        <dbReference type="ChEBI" id="CHEBI:33019"/>
        <dbReference type="ChEBI" id="CHEBI:192348"/>
    </reaction>
    <physiologicalReaction direction="left-to-right" evidence="8">
        <dbReference type="Rhea" id="RHEA:72420"/>
    </physiologicalReaction>
</comment>
<dbReference type="Pfam" id="PF13193">
    <property type="entry name" value="AMP-binding_C"/>
    <property type="match status" value="1"/>
</dbReference>
<dbReference type="InterPro" id="IPR000873">
    <property type="entry name" value="AMP-dep_synth/lig_dom"/>
</dbReference>
<keyword evidence="12" id="KW-1133">Transmembrane helix</keyword>
<dbReference type="Pfam" id="PF00501">
    <property type="entry name" value="AMP-binding"/>
    <property type="match status" value="1"/>
</dbReference>
<evidence type="ECO:0000259" key="13">
    <source>
        <dbReference type="Pfam" id="PF00501"/>
    </source>
</evidence>
<evidence type="ECO:0000313" key="15">
    <source>
        <dbReference type="EMBL" id="TVU48481.1"/>
    </source>
</evidence>
<proteinExistence type="inferred from homology"/>
<keyword evidence="12" id="KW-0472">Membrane</keyword>
<evidence type="ECO:0000256" key="3">
    <source>
        <dbReference type="ARBA" id="ARBA00012959"/>
    </source>
</evidence>
<evidence type="ECO:0000313" key="16">
    <source>
        <dbReference type="Proteomes" id="UP000324897"/>
    </source>
</evidence>
<dbReference type="GO" id="GO:0005777">
    <property type="term" value="C:peroxisome"/>
    <property type="evidence" value="ECO:0007669"/>
    <property type="project" value="TreeGrafter"/>
</dbReference>
<keyword evidence="16" id="KW-1185">Reference proteome</keyword>
<sequence length="627" mass="67571">MEHAFLSTLDLNATARGGSRRAPPVTRTTGPLQLVRQSRFHPCIRRSSLRTTPNTRTHARGGANTAASVTPRPADRAMAPTPEVDARSGYCAATRSFRSRRAPVALPDAPDLDVVTFLASRRHSGVVALIDAGTGRRITFTELWRSVAGAATALAAPPLSLRKGQVALILSPNSVHFPVAALAAMSLGAVLTTANPINTAAEIAKQVADARPVLAFTTRDLLPKLPRAEGLRVVLLEPGALSPTDAAADPRIVATIDEISATPPDPARRRGGERIAQDDQATLLYSSGTTGPSKGVVATHRNLISMVQIIMNRFRLELSDTTEAFLCTVPMFHVYGLVAFATGLLGCGATVVVLSKFELPEMLRSINEYGVTYLPLVPPILVAMVAHPKPLPLGNLRKVLSGGAPLSKELIEGFREKYPQVEILQGYGLTESTAIGASTDSAEESRRYGTAGLLSPNTEAKIVDPDTGEALPVNRTGELWIRGPYVMKGYFKNPEATQSTITPDGWLKTGDLCYIDEDGYLFVVDRLKELIKYKGYQVPPAELEALLLTHPDITDVAVIPEVGQFPMAYVVRKKGSNLSEREVMEFVAKQVAPYKKVRKVAFVTDIPKNASGKILRKDLIKLATSKL</sequence>
<accession>A0A5J9WK82</accession>
<evidence type="ECO:0000256" key="6">
    <source>
        <dbReference type="ARBA" id="ARBA00022840"/>
    </source>
</evidence>
<dbReference type="Gramene" id="TVU48481">
    <property type="protein sequence ID" value="TVU48481"/>
    <property type="gene ID" value="EJB05_08119"/>
</dbReference>
<gene>
    <name evidence="15" type="ORF">EJB05_08119</name>
</gene>
<evidence type="ECO:0000256" key="1">
    <source>
        <dbReference type="ARBA" id="ARBA00001946"/>
    </source>
</evidence>
<keyword evidence="6" id="KW-0067">ATP-binding</keyword>
<keyword evidence="4" id="KW-0436">Ligase</keyword>
<dbReference type="GO" id="GO:0005524">
    <property type="term" value="F:ATP binding"/>
    <property type="evidence" value="ECO:0007669"/>
    <property type="project" value="UniProtKB-KW"/>
</dbReference>
<evidence type="ECO:0000256" key="10">
    <source>
        <dbReference type="ARBA" id="ARBA00034252"/>
    </source>
</evidence>
<feature type="domain" description="AMP-binding enzyme C-terminal" evidence="14">
    <location>
        <begin position="542"/>
        <end position="613"/>
    </location>
</feature>
<dbReference type="GO" id="GO:0106290">
    <property type="term" value="F:trans-cinnamate-CoA ligase activity"/>
    <property type="evidence" value="ECO:0007669"/>
    <property type="project" value="UniProtKB-ARBA"/>
</dbReference>
<evidence type="ECO:0000256" key="9">
    <source>
        <dbReference type="ARBA" id="ARBA00034223"/>
    </source>
</evidence>
<dbReference type="InterPro" id="IPR025110">
    <property type="entry name" value="AMP-bd_C"/>
</dbReference>
<reference evidence="15 16" key="1">
    <citation type="journal article" date="2019" name="Sci. Rep.">
        <title>A high-quality genome of Eragrostis curvula grass provides insights into Poaceae evolution and supports new strategies to enhance forage quality.</title>
        <authorList>
            <person name="Carballo J."/>
            <person name="Santos B.A.C.M."/>
            <person name="Zappacosta D."/>
            <person name="Garbus I."/>
            <person name="Selva J.P."/>
            <person name="Gallo C.A."/>
            <person name="Diaz A."/>
            <person name="Albertini E."/>
            <person name="Caccamo M."/>
            <person name="Echenique V."/>
        </authorList>
    </citation>
    <scope>NUCLEOTIDE SEQUENCE [LARGE SCALE GENOMIC DNA]</scope>
    <source>
        <strain evidence="16">cv. Victoria</strain>
        <tissue evidence="15">Leaf</tissue>
    </source>
</reference>
<keyword evidence="5" id="KW-0547">Nucleotide-binding</keyword>
<dbReference type="AlphaFoldDB" id="A0A5J9WK82"/>
<organism evidence="15 16">
    <name type="scientific">Eragrostis curvula</name>
    <name type="common">weeping love grass</name>
    <dbReference type="NCBI Taxonomy" id="38414"/>
    <lineage>
        <taxon>Eukaryota</taxon>
        <taxon>Viridiplantae</taxon>
        <taxon>Streptophyta</taxon>
        <taxon>Embryophyta</taxon>
        <taxon>Tracheophyta</taxon>
        <taxon>Spermatophyta</taxon>
        <taxon>Magnoliopsida</taxon>
        <taxon>Liliopsida</taxon>
        <taxon>Poales</taxon>
        <taxon>Poaceae</taxon>
        <taxon>PACMAD clade</taxon>
        <taxon>Chloridoideae</taxon>
        <taxon>Eragrostideae</taxon>
        <taxon>Eragrostidinae</taxon>
        <taxon>Eragrostis</taxon>
    </lineage>
</organism>
<comment type="caution">
    <text evidence="15">The sequence shown here is derived from an EMBL/GenBank/DDBJ whole genome shotgun (WGS) entry which is preliminary data.</text>
</comment>
<comment type="catalytic activity">
    <reaction evidence="10">
        <text>(E)-4-coumarate + ATP + CoA = (E)-4-coumaroyl-CoA + AMP + diphosphate</text>
        <dbReference type="Rhea" id="RHEA:19641"/>
        <dbReference type="ChEBI" id="CHEBI:12876"/>
        <dbReference type="ChEBI" id="CHEBI:30616"/>
        <dbReference type="ChEBI" id="CHEBI:33019"/>
        <dbReference type="ChEBI" id="CHEBI:57287"/>
        <dbReference type="ChEBI" id="CHEBI:85008"/>
        <dbReference type="ChEBI" id="CHEBI:456215"/>
        <dbReference type="EC" id="6.2.1.12"/>
    </reaction>
    <physiologicalReaction direction="left-to-right" evidence="10">
        <dbReference type="Rhea" id="RHEA:19642"/>
    </physiologicalReaction>
</comment>
<feature type="domain" description="AMP-dependent synthetase/ligase" evidence="13">
    <location>
        <begin position="121"/>
        <end position="491"/>
    </location>
</feature>
<dbReference type="Gene3D" id="3.40.50.12780">
    <property type="entry name" value="N-terminal domain of ligase-like"/>
    <property type="match status" value="1"/>
</dbReference>
<dbReference type="GO" id="GO:0016207">
    <property type="term" value="F:4-coumarate-CoA ligase activity"/>
    <property type="evidence" value="ECO:0007669"/>
    <property type="project" value="UniProtKB-EC"/>
</dbReference>
<evidence type="ECO:0000256" key="2">
    <source>
        <dbReference type="ARBA" id="ARBA00006432"/>
    </source>
</evidence>
<comment type="catalytic activity">
    <reaction evidence="9">
        <text>(E)-4-coumaroyl-AMP + CoA = (E)-4-coumaroyl-CoA + AMP + H(+)</text>
        <dbReference type="Rhea" id="RHEA:72423"/>
        <dbReference type="ChEBI" id="CHEBI:15378"/>
        <dbReference type="ChEBI" id="CHEBI:57287"/>
        <dbReference type="ChEBI" id="CHEBI:85008"/>
        <dbReference type="ChEBI" id="CHEBI:192348"/>
        <dbReference type="ChEBI" id="CHEBI:456215"/>
    </reaction>
    <physiologicalReaction direction="left-to-right" evidence="9">
        <dbReference type="Rhea" id="RHEA:72424"/>
    </physiologicalReaction>
</comment>
<dbReference type="PANTHER" id="PTHR24096:SF413">
    <property type="entry name" value="PEROXISOMAL OPC-8:0-COA LIGASE 1"/>
    <property type="match status" value="1"/>
</dbReference>
<dbReference type="PROSITE" id="PS00455">
    <property type="entry name" value="AMP_BINDING"/>
    <property type="match status" value="1"/>
</dbReference>
<name>A0A5J9WK82_9POAL</name>
<evidence type="ECO:0000259" key="14">
    <source>
        <dbReference type="Pfam" id="PF13193"/>
    </source>
</evidence>
<protein>
    <recommendedName>
        <fullName evidence="3">4-coumarate--CoA ligase</fullName>
        <ecNumber evidence="3">6.2.1.12</ecNumber>
    </recommendedName>
</protein>
<evidence type="ECO:0000256" key="11">
    <source>
        <dbReference type="SAM" id="MobiDB-lite"/>
    </source>
</evidence>
<dbReference type="InterPro" id="IPR042099">
    <property type="entry name" value="ANL_N_sf"/>
</dbReference>
<dbReference type="CDD" id="cd05904">
    <property type="entry name" value="4CL"/>
    <property type="match status" value="1"/>
</dbReference>
<dbReference type="InterPro" id="IPR020845">
    <property type="entry name" value="AMP-binding_CS"/>
</dbReference>
<dbReference type="InterPro" id="IPR045851">
    <property type="entry name" value="AMP-bd_C_sf"/>
</dbReference>
<dbReference type="FunFam" id="3.30.300.30:FF:000007">
    <property type="entry name" value="4-coumarate--CoA ligase 2"/>
    <property type="match status" value="1"/>
</dbReference>
<dbReference type="Proteomes" id="UP000324897">
    <property type="component" value="Chromosome 5"/>
</dbReference>
<evidence type="ECO:0000256" key="8">
    <source>
        <dbReference type="ARBA" id="ARBA00034219"/>
    </source>
</evidence>
<dbReference type="Gene3D" id="3.30.300.30">
    <property type="match status" value="1"/>
</dbReference>
<dbReference type="OrthoDB" id="10253869at2759"/>
<keyword evidence="12" id="KW-0812">Transmembrane</keyword>
<feature type="transmembrane region" description="Helical" evidence="12">
    <location>
        <begin position="332"/>
        <end position="354"/>
    </location>
</feature>
<dbReference type="PANTHER" id="PTHR24096">
    <property type="entry name" value="LONG-CHAIN-FATTY-ACID--COA LIGASE"/>
    <property type="match status" value="1"/>
</dbReference>
<evidence type="ECO:0000256" key="4">
    <source>
        <dbReference type="ARBA" id="ARBA00022598"/>
    </source>
</evidence>
<keyword evidence="7" id="KW-0460">Magnesium</keyword>
<dbReference type="FunFam" id="3.40.50.12780:FF:000003">
    <property type="entry name" value="Long-chain-fatty-acid--CoA ligase FadD"/>
    <property type="match status" value="1"/>
</dbReference>